<dbReference type="EMBL" id="CP065425">
    <property type="protein sequence ID" value="QQZ10295.1"/>
    <property type="molecule type" value="Genomic_DNA"/>
</dbReference>
<feature type="domain" description="Aminoglycoside phosphotransferase" evidence="2">
    <location>
        <begin position="31"/>
        <end position="267"/>
    </location>
</feature>
<evidence type="ECO:0000256" key="1">
    <source>
        <dbReference type="ARBA" id="ARBA00038240"/>
    </source>
</evidence>
<evidence type="ECO:0000259" key="2">
    <source>
        <dbReference type="Pfam" id="PF01636"/>
    </source>
</evidence>
<dbReference type="Gene3D" id="3.30.200.20">
    <property type="entry name" value="Phosphorylase Kinase, domain 1"/>
    <property type="match status" value="1"/>
</dbReference>
<protein>
    <submittedName>
        <fullName evidence="3">Phosphotransferase</fullName>
    </submittedName>
</protein>
<dbReference type="Proteomes" id="UP000595691">
    <property type="component" value="Chromosome"/>
</dbReference>
<dbReference type="Pfam" id="PF01636">
    <property type="entry name" value="APH"/>
    <property type="match status" value="1"/>
</dbReference>
<sequence>MEQFVEKLFTQEVIENILTTFNLDHSYKKLGDFENYVFEVNEQGKPKILRITHSSHRSKQELESELDWIQHLYRCGIKIPNVLLSPEGNTVEKFTVKDSAFFASLFEKASGHPISLEDSIFNEKLFYKWGKMIGKMHRHTKEYQPSERIVSRHHWDANDLLDFEKYYGKEESQLLEHAKNVVQEIKQLTKSKDNYGLIHSDIHHGNFFYDGEMIHVFDFDDACYHYFVSDIAIPLYYATNSKHFIGTREERNRFAKKFLTAFLDGYQEENKLPREWIKKIPLFLKLRDIDLYAVFNKKVAPEQRNDRVKHWMQEIKERMKKNEAIVDIEFLT</sequence>
<gene>
    <name evidence="3" type="ORF">I5776_04900</name>
</gene>
<reference evidence="3 4" key="1">
    <citation type="submission" date="2020-11" db="EMBL/GenBank/DDBJ databases">
        <title>Taxonomic evaluation of the Bacillus sporothermodurans group of bacteria based on whole genome sequences.</title>
        <authorList>
            <person name="Fiedler G."/>
            <person name="Herbstmann A.-D."/>
            <person name="Doll E."/>
            <person name="Wenning M."/>
            <person name="Brinks E."/>
            <person name="Kabisch J."/>
            <person name="Breitenwieser F."/>
            <person name="Lappann M."/>
            <person name="Boehnlein C."/>
            <person name="Franz C."/>
        </authorList>
    </citation>
    <scope>NUCLEOTIDE SEQUENCE [LARGE SCALE GENOMIC DNA]</scope>
    <source>
        <strain evidence="3 4">JCM 19841</strain>
    </source>
</reference>
<dbReference type="SUPFAM" id="SSF56112">
    <property type="entry name" value="Protein kinase-like (PK-like)"/>
    <property type="match status" value="1"/>
</dbReference>
<accession>A0ABX7E4S2</accession>
<dbReference type="InterPro" id="IPR002575">
    <property type="entry name" value="Aminoglycoside_PTrfase"/>
</dbReference>
<comment type="similarity">
    <text evidence="1">Belongs to the pseudomonas-type ThrB family.</text>
</comment>
<evidence type="ECO:0000313" key="3">
    <source>
        <dbReference type="EMBL" id="QQZ10295.1"/>
    </source>
</evidence>
<dbReference type="InterPro" id="IPR011009">
    <property type="entry name" value="Kinase-like_dom_sf"/>
</dbReference>
<proteinExistence type="inferred from homology"/>
<dbReference type="Gene3D" id="3.90.1200.10">
    <property type="match status" value="1"/>
</dbReference>
<dbReference type="PANTHER" id="PTHR21064:SF6">
    <property type="entry name" value="AMINOGLYCOSIDE PHOSPHOTRANSFERASE DOMAIN-CONTAINING PROTEIN"/>
    <property type="match status" value="1"/>
</dbReference>
<organism evidence="3 4">
    <name type="scientific">Heyndrickxia vini</name>
    <dbReference type="NCBI Taxonomy" id="1476025"/>
    <lineage>
        <taxon>Bacteria</taxon>
        <taxon>Bacillati</taxon>
        <taxon>Bacillota</taxon>
        <taxon>Bacilli</taxon>
        <taxon>Bacillales</taxon>
        <taxon>Bacillaceae</taxon>
        <taxon>Heyndrickxia</taxon>
    </lineage>
</organism>
<name>A0ABX7E4S2_9BACI</name>
<dbReference type="PANTHER" id="PTHR21064">
    <property type="entry name" value="AMINOGLYCOSIDE PHOSPHOTRANSFERASE DOMAIN-CONTAINING PROTEIN-RELATED"/>
    <property type="match status" value="1"/>
</dbReference>
<evidence type="ECO:0000313" key="4">
    <source>
        <dbReference type="Proteomes" id="UP000595691"/>
    </source>
</evidence>
<dbReference type="InterPro" id="IPR050249">
    <property type="entry name" value="Pseudomonas-type_ThrB"/>
</dbReference>
<dbReference type="RefSeq" id="WP_202779241.1">
    <property type="nucleotide sequence ID" value="NZ_CP065425.1"/>
</dbReference>
<keyword evidence="4" id="KW-1185">Reference proteome</keyword>